<keyword evidence="7" id="KW-0675">Receptor</keyword>
<dbReference type="AlphaFoldDB" id="A0A023FLL3"/>
<dbReference type="EMBL" id="GBBK01002914">
    <property type="protein sequence ID" value="JAC21568.1"/>
    <property type="molecule type" value="mRNA"/>
</dbReference>
<evidence type="ECO:0000256" key="4">
    <source>
        <dbReference type="PROSITE-ProRule" id="PRU00207"/>
    </source>
</evidence>
<dbReference type="PANTHER" id="PTHR10131">
    <property type="entry name" value="TNF RECEPTOR ASSOCIATED FACTOR"/>
    <property type="match status" value="1"/>
</dbReference>
<dbReference type="Pfam" id="PF02176">
    <property type="entry name" value="zf-TRAF"/>
    <property type="match status" value="1"/>
</dbReference>
<feature type="zinc finger region" description="TRAF-type" evidence="4">
    <location>
        <begin position="138"/>
        <end position="221"/>
    </location>
</feature>
<dbReference type="GO" id="GO:0008270">
    <property type="term" value="F:zinc ion binding"/>
    <property type="evidence" value="ECO:0007669"/>
    <property type="project" value="UniProtKB-KW"/>
</dbReference>
<dbReference type="PANTHER" id="PTHR10131:SF157">
    <property type="entry name" value="RECEPTOR-ASSOCIATED FACTOR, PUTATIVE-RELATED"/>
    <property type="match status" value="1"/>
</dbReference>
<dbReference type="GO" id="GO:0043122">
    <property type="term" value="P:regulation of canonical NF-kappaB signal transduction"/>
    <property type="evidence" value="ECO:0007669"/>
    <property type="project" value="TreeGrafter"/>
</dbReference>
<evidence type="ECO:0000259" key="6">
    <source>
        <dbReference type="PROSITE" id="PS50145"/>
    </source>
</evidence>
<evidence type="ECO:0000256" key="5">
    <source>
        <dbReference type="SAM" id="Coils"/>
    </source>
</evidence>
<proteinExistence type="evidence at transcript level"/>
<keyword evidence="3 4" id="KW-0862">Zinc</keyword>
<dbReference type="PROSITE" id="PS50145">
    <property type="entry name" value="ZF_TRAF"/>
    <property type="match status" value="1"/>
</dbReference>
<keyword evidence="2 4" id="KW-0863">Zinc-finger</keyword>
<accession>A0A023FLL3</accession>
<dbReference type="InterPro" id="IPR013083">
    <property type="entry name" value="Znf_RING/FYVE/PHD"/>
</dbReference>
<evidence type="ECO:0000256" key="2">
    <source>
        <dbReference type="ARBA" id="ARBA00022771"/>
    </source>
</evidence>
<name>A0A023FLL3_AMBCJ</name>
<evidence type="ECO:0000256" key="1">
    <source>
        <dbReference type="ARBA" id="ARBA00022723"/>
    </source>
</evidence>
<keyword evidence="1 4" id="KW-0479">Metal-binding</keyword>
<organism evidence="7">
    <name type="scientific">Amblyomma cajennense</name>
    <name type="common">Cayenne tick</name>
    <name type="synonym">Acarus cajennensis</name>
    <dbReference type="NCBI Taxonomy" id="34607"/>
    <lineage>
        <taxon>Eukaryota</taxon>
        <taxon>Metazoa</taxon>
        <taxon>Ecdysozoa</taxon>
        <taxon>Arthropoda</taxon>
        <taxon>Chelicerata</taxon>
        <taxon>Arachnida</taxon>
        <taxon>Acari</taxon>
        <taxon>Parasitiformes</taxon>
        <taxon>Ixodida</taxon>
        <taxon>Ixodoidea</taxon>
        <taxon>Ixodidae</taxon>
        <taxon>Amblyomminae</taxon>
        <taxon>Amblyomma</taxon>
    </lineage>
</organism>
<dbReference type="SUPFAM" id="SSF49599">
    <property type="entry name" value="TRAF domain-like"/>
    <property type="match status" value="1"/>
</dbReference>
<protein>
    <submittedName>
        <fullName evidence="7">Putative tnf receptor-associated factor 6</fullName>
    </submittedName>
</protein>
<sequence length="335" mass="38370">MTVHKLLVKDRNNTFKGNLVTFTTEVPPSVKCSLCGNISKEMRRLPCGRLYCQPCAYMLDDDEEIECGDECTHEISELVDSDEAFQEALLLTAMCPKQGCPYQGSLEEVMDHYKSCTLSTAKCTLCGEDVAAKLMSMHVAEVCECRPQSCPYCEMEVEARNLESHMEDCDLRPANCTYCNEEFDTYLDLRDTHMDVCPNKPVKCPYQRFGCNIQVSNKEMENHLRSPRHVTLLVDRIVNLEAQNQELRNENDTLKDIVRTIEDRVRTIEDKQTTEECLRANMVDSQEELMDKISELQATTMQTQPEVDARIKELEDKQAILQEPLDKLLREISGL</sequence>
<keyword evidence="5" id="KW-0175">Coiled coil</keyword>
<reference evidence="7" key="1">
    <citation type="submission" date="2014-03" db="EMBL/GenBank/DDBJ databases">
        <title>The sialotranscriptome of Amblyomma triste, Amblyomma parvum and Amblyomma cajennense ticks, uncovered by 454-based RNA-seq.</title>
        <authorList>
            <person name="Garcia G.R."/>
            <person name="Gardinassi L.G."/>
            <person name="Ribeiro J.M."/>
            <person name="Anatriello E."/>
            <person name="Ferreira B.R."/>
            <person name="Moreira H.N."/>
            <person name="Mafra C."/>
            <person name="Olegario M.M."/>
            <person name="Szabo P.J."/>
            <person name="Miranda-Santos I.K."/>
            <person name="Maruyama S.R."/>
        </authorList>
    </citation>
    <scope>NUCLEOTIDE SEQUENCE</scope>
    <source>
        <strain evidence="7">Uberlandia</strain>
        <tissue evidence="7">Salivary glands</tissue>
    </source>
</reference>
<dbReference type="InterPro" id="IPR001293">
    <property type="entry name" value="Znf_TRAF"/>
</dbReference>
<evidence type="ECO:0000313" key="7">
    <source>
        <dbReference type="EMBL" id="JAC21568.1"/>
    </source>
</evidence>
<feature type="coiled-coil region" evidence="5">
    <location>
        <begin position="230"/>
        <end position="264"/>
    </location>
</feature>
<evidence type="ECO:0000256" key="3">
    <source>
        <dbReference type="ARBA" id="ARBA00022833"/>
    </source>
</evidence>
<dbReference type="Gene3D" id="3.30.40.10">
    <property type="entry name" value="Zinc/RING finger domain, C3HC4 (zinc finger)"/>
    <property type="match status" value="3"/>
</dbReference>
<feature type="domain" description="TRAF-type" evidence="6">
    <location>
        <begin position="138"/>
        <end position="221"/>
    </location>
</feature>